<feature type="non-terminal residue" evidence="6">
    <location>
        <position position="130"/>
    </location>
</feature>
<comment type="caution">
    <text evidence="6">The sequence shown here is derived from an EMBL/GenBank/DDBJ whole genome shotgun (WGS) entry which is preliminary data.</text>
</comment>
<dbReference type="InterPro" id="IPR036615">
    <property type="entry name" value="Mur_ligase_C_dom_sf"/>
</dbReference>
<dbReference type="InterPro" id="IPR005762">
    <property type="entry name" value="MurD"/>
</dbReference>
<evidence type="ECO:0000256" key="1">
    <source>
        <dbReference type="ARBA" id="ARBA00022490"/>
    </source>
</evidence>
<name>T1DCV2_9ZZZZ</name>
<dbReference type="Pfam" id="PF02875">
    <property type="entry name" value="Mur_ligase_C"/>
    <property type="match status" value="1"/>
</dbReference>
<proteinExistence type="predicted"/>
<keyword evidence="2 6" id="KW-0436">Ligase</keyword>
<dbReference type="PANTHER" id="PTHR43692">
    <property type="entry name" value="UDP-N-ACETYLMURAMOYLALANINE--D-GLUTAMATE LIGASE"/>
    <property type="match status" value="1"/>
</dbReference>
<accession>T1DCV2</accession>
<dbReference type="GO" id="GO:0005737">
    <property type="term" value="C:cytoplasm"/>
    <property type="evidence" value="ECO:0007669"/>
    <property type="project" value="InterPro"/>
</dbReference>
<evidence type="ECO:0000256" key="4">
    <source>
        <dbReference type="ARBA" id="ARBA00022840"/>
    </source>
</evidence>
<dbReference type="InterPro" id="IPR004101">
    <property type="entry name" value="Mur_ligase_C"/>
</dbReference>
<dbReference type="GO" id="GO:0005524">
    <property type="term" value="F:ATP binding"/>
    <property type="evidence" value="ECO:0007669"/>
    <property type="project" value="UniProtKB-KW"/>
</dbReference>
<evidence type="ECO:0000256" key="2">
    <source>
        <dbReference type="ARBA" id="ARBA00022598"/>
    </source>
</evidence>
<reference evidence="6" key="2">
    <citation type="journal article" date="2014" name="ISME J.">
        <title>Microbial stratification in low pH oxic and suboxic macroscopic growths along an acid mine drainage.</title>
        <authorList>
            <person name="Mendez-Garcia C."/>
            <person name="Mesa V."/>
            <person name="Sprenger R.R."/>
            <person name="Richter M."/>
            <person name="Diez M.S."/>
            <person name="Solano J."/>
            <person name="Bargiela R."/>
            <person name="Golyshina O.V."/>
            <person name="Manteca A."/>
            <person name="Ramos J.L."/>
            <person name="Gallego J.R."/>
            <person name="Llorente I."/>
            <person name="Martins Dos Santos V.A."/>
            <person name="Jensen O.N."/>
            <person name="Pelaez A.I."/>
            <person name="Sanchez J."/>
            <person name="Ferrer M."/>
        </authorList>
    </citation>
    <scope>NUCLEOTIDE SEQUENCE</scope>
</reference>
<keyword evidence="4" id="KW-0067">ATP-binding</keyword>
<dbReference type="EMBL" id="AUZY01000221">
    <property type="protein sequence ID" value="EQD79274.1"/>
    <property type="molecule type" value="Genomic_DNA"/>
</dbReference>
<evidence type="ECO:0000259" key="5">
    <source>
        <dbReference type="Pfam" id="PF02875"/>
    </source>
</evidence>
<evidence type="ECO:0000313" key="6">
    <source>
        <dbReference type="EMBL" id="EQD79274.1"/>
    </source>
</evidence>
<keyword evidence="1" id="KW-0963">Cytoplasm</keyword>
<dbReference type="GO" id="GO:0008764">
    <property type="term" value="F:UDP-N-acetylmuramoylalanine-D-glutamate ligase activity"/>
    <property type="evidence" value="ECO:0007669"/>
    <property type="project" value="InterPro"/>
</dbReference>
<gene>
    <name evidence="6" type="ORF">B1B_00287</name>
</gene>
<dbReference type="GO" id="GO:0051301">
    <property type="term" value="P:cell division"/>
    <property type="evidence" value="ECO:0007669"/>
    <property type="project" value="InterPro"/>
</dbReference>
<sequence>MRGVTYIDDSKGTNVGATLAAVSGMDGPLVLIAGGEGKNQDFTPLAAALRGKARHVVLIGRDAERIARAIHGVCASETCASMRAAVAAAARAAAPGDTVLLSPACASLDMFRDYAHRGESFAQAVRELPA</sequence>
<keyword evidence="3" id="KW-0547">Nucleotide-binding</keyword>
<organism evidence="6">
    <name type="scientific">mine drainage metagenome</name>
    <dbReference type="NCBI Taxonomy" id="410659"/>
    <lineage>
        <taxon>unclassified sequences</taxon>
        <taxon>metagenomes</taxon>
        <taxon>ecological metagenomes</taxon>
    </lineage>
</organism>
<reference evidence="6" key="1">
    <citation type="submission" date="2013-08" db="EMBL/GenBank/DDBJ databases">
        <authorList>
            <person name="Mendez C."/>
            <person name="Richter M."/>
            <person name="Ferrer M."/>
            <person name="Sanchez J."/>
        </authorList>
    </citation>
    <scope>NUCLEOTIDE SEQUENCE</scope>
</reference>
<dbReference type="GO" id="GO:0008360">
    <property type="term" value="P:regulation of cell shape"/>
    <property type="evidence" value="ECO:0007669"/>
    <property type="project" value="InterPro"/>
</dbReference>
<dbReference type="Gene3D" id="3.90.190.20">
    <property type="entry name" value="Mur ligase, C-terminal domain"/>
    <property type="match status" value="1"/>
</dbReference>
<evidence type="ECO:0000256" key="3">
    <source>
        <dbReference type="ARBA" id="ARBA00022741"/>
    </source>
</evidence>
<dbReference type="SUPFAM" id="SSF53244">
    <property type="entry name" value="MurD-like peptide ligases, peptide-binding domain"/>
    <property type="match status" value="1"/>
</dbReference>
<protein>
    <submittedName>
        <fullName evidence="6">UDP-N-acetylmuramoylalanine--D-glutamate ligase</fullName>
    </submittedName>
</protein>
<feature type="domain" description="Mur ligase C-terminal" evidence="5">
    <location>
        <begin position="2"/>
        <end position="105"/>
    </location>
</feature>
<dbReference type="AlphaFoldDB" id="T1DCV2"/>
<dbReference type="PANTHER" id="PTHR43692:SF1">
    <property type="entry name" value="UDP-N-ACETYLMURAMOYLALANINE--D-GLUTAMATE LIGASE"/>
    <property type="match status" value="1"/>
</dbReference>